<reference evidence="1" key="1">
    <citation type="submission" date="2019-11" db="EMBL/GenBank/DDBJ databases">
        <title>Microbial mats filling the niche in hypersaline microbial mats.</title>
        <authorList>
            <person name="Wong H.L."/>
            <person name="Macleod F.I."/>
            <person name="White R.A. III"/>
            <person name="Burns B.P."/>
        </authorList>
    </citation>
    <scope>NUCLEOTIDE SEQUENCE</scope>
    <source>
        <strain evidence="1">Bin_327</strain>
    </source>
</reference>
<dbReference type="EMBL" id="WJKJ01000030">
    <property type="protein sequence ID" value="MBD3363785.1"/>
    <property type="molecule type" value="Genomic_DNA"/>
</dbReference>
<name>A0A9D5K7Z0_UNCW3</name>
<dbReference type="Proteomes" id="UP000630660">
    <property type="component" value="Unassembled WGS sequence"/>
</dbReference>
<organism evidence="1 2">
    <name type="scientific">candidate division WOR-3 bacterium</name>
    <dbReference type="NCBI Taxonomy" id="2052148"/>
    <lineage>
        <taxon>Bacteria</taxon>
        <taxon>Bacteria division WOR-3</taxon>
    </lineage>
</organism>
<protein>
    <submittedName>
        <fullName evidence="1">Uncharacterized protein</fullName>
    </submittedName>
</protein>
<comment type="caution">
    <text evidence="1">The sequence shown here is derived from an EMBL/GenBank/DDBJ whole genome shotgun (WGS) entry which is preliminary data.</text>
</comment>
<evidence type="ECO:0000313" key="2">
    <source>
        <dbReference type="Proteomes" id="UP000630660"/>
    </source>
</evidence>
<sequence length="314" mass="34750">MNLKNKTGGEITSAKIDINSLPAQGGTSFCWCIASILRILGKDTHQSDVRGFSLSAFSIWAHPAKDIKLWREPCAHLFTTLLLDSLALKGELLNLPEGTRDHLGYFLHHWAGMVKTYLNEGIPLGAMEVWPESLWGIVTSWDPAQRVLKGYIPDSINEINNRCWPTKLLLIGKKPLRQGLKTPLKTTLRNVSALGSNRIRPGNWASGIDAYLVWRKNAAEGFDYNAGEHLNLASNLSEARKHAAFFLARHADLGVQGTDRMMCSLTRRYNKVSSYLSEAANAPGKQSFINSLTAAAAEEEKALALVDELLVRLD</sequence>
<dbReference type="AlphaFoldDB" id="A0A9D5K7Z0"/>
<evidence type="ECO:0000313" key="1">
    <source>
        <dbReference type="EMBL" id="MBD3363785.1"/>
    </source>
</evidence>
<accession>A0A9D5K7Z0</accession>
<gene>
    <name evidence="1" type="ORF">GF359_01070</name>
</gene>
<proteinExistence type="predicted"/>